<comment type="caution">
    <text evidence="2">The sequence shown here is derived from an EMBL/GenBank/DDBJ whole genome shotgun (WGS) entry which is preliminary data.</text>
</comment>
<proteinExistence type="predicted"/>
<dbReference type="PANTHER" id="PTHR47762:SF2">
    <property type="entry name" value="OS04G0640800 PROTEIN"/>
    <property type="match status" value="1"/>
</dbReference>
<protein>
    <submittedName>
        <fullName evidence="2">Uncharacterized protein</fullName>
    </submittedName>
</protein>
<feature type="compositionally biased region" description="Polar residues" evidence="1">
    <location>
        <begin position="125"/>
        <end position="137"/>
    </location>
</feature>
<dbReference type="EMBL" id="NCVQ01000003">
    <property type="protein sequence ID" value="PWZ41447.1"/>
    <property type="molecule type" value="Genomic_DNA"/>
</dbReference>
<accession>A0A3L6G2X3</accession>
<feature type="region of interest" description="Disordered" evidence="1">
    <location>
        <begin position="121"/>
        <end position="141"/>
    </location>
</feature>
<organism evidence="2 3">
    <name type="scientific">Zea mays</name>
    <name type="common">Maize</name>
    <dbReference type="NCBI Taxonomy" id="4577"/>
    <lineage>
        <taxon>Eukaryota</taxon>
        <taxon>Viridiplantae</taxon>
        <taxon>Streptophyta</taxon>
        <taxon>Embryophyta</taxon>
        <taxon>Tracheophyta</taxon>
        <taxon>Spermatophyta</taxon>
        <taxon>Magnoliopsida</taxon>
        <taxon>Liliopsida</taxon>
        <taxon>Poales</taxon>
        <taxon>Poaceae</taxon>
        <taxon>PACMAD clade</taxon>
        <taxon>Panicoideae</taxon>
        <taxon>Andropogonodae</taxon>
        <taxon>Andropogoneae</taxon>
        <taxon>Tripsacinae</taxon>
        <taxon>Zea</taxon>
    </lineage>
</organism>
<evidence type="ECO:0000256" key="1">
    <source>
        <dbReference type="SAM" id="MobiDB-lite"/>
    </source>
</evidence>
<sequence>MADEAHLRSAVPVPWAADYREKAVHYCTTPSISVESLYVFCAYTLPGPSLGSRGRPYAMDLLQLTHRDYTFYMMILLTGHWPTGDMSIKPETIQRGLCGTKLRNPSASVLLQFSGLKEGGDDELGQSNGPSTILPQEQNDKNKIPEINGGDFDLDALAEALEQSATLASNSKKKNKSKHANAPVKRSVLKAQACDLSIPVLSCFTYIMIIDKGTVGSNISELVLDKETMDAANDGEEKWEGEKYEYHKAIGADRTFSKFEKRLLDKIEYEHIIEEFISRNTKRMKLFK</sequence>
<name>A0A3L6G2X3_MAIZE</name>
<dbReference type="PANTHER" id="PTHR47762">
    <property type="entry name" value="OSJNBB0079B02.4 PROTEIN"/>
    <property type="match status" value="1"/>
</dbReference>
<dbReference type="ExpressionAtlas" id="A0A3L6G2X3">
    <property type="expression patterns" value="baseline and differential"/>
</dbReference>
<evidence type="ECO:0000313" key="3">
    <source>
        <dbReference type="Proteomes" id="UP000251960"/>
    </source>
</evidence>
<reference evidence="2 3" key="1">
    <citation type="journal article" date="2018" name="Nat. Genet.">
        <title>Extensive intraspecific gene order and gene structural variations between Mo17 and other maize genomes.</title>
        <authorList>
            <person name="Sun S."/>
            <person name="Zhou Y."/>
            <person name="Chen J."/>
            <person name="Shi J."/>
            <person name="Zhao H."/>
            <person name="Zhao H."/>
            <person name="Song W."/>
            <person name="Zhang M."/>
            <person name="Cui Y."/>
            <person name="Dong X."/>
            <person name="Liu H."/>
            <person name="Ma X."/>
            <person name="Jiao Y."/>
            <person name="Wang B."/>
            <person name="Wei X."/>
            <person name="Stein J.C."/>
            <person name="Glaubitz J.C."/>
            <person name="Lu F."/>
            <person name="Yu G."/>
            <person name="Liang C."/>
            <person name="Fengler K."/>
            <person name="Li B."/>
            <person name="Rafalski A."/>
            <person name="Schnable P.S."/>
            <person name="Ware D.H."/>
            <person name="Buckler E.S."/>
            <person name="Lai J."/>
        </authorList>
    </citation>
    <scope>NUCLEOTIDE SEQUENCE [LARGE SCALE GENOMIC DNA]</scope>
    <source>
        <strain evidence="3">cv. Missouri 17</strain>
        <tissue evidence="2">Seedling</tissue>
    </source>
</reference>
<gene>
    <name evidence="2" type="ORF">Zm00014a_025716</name>
</gene>
<dbReference type="AlphaFoldDB" id="A0A3L6G2X3"/>
<dbReference type="Proteomes" id="UP000251960">
    <property type="component" value="Chromosome 2"/>
</dbReference>
<evidence type="ECO:0000313" key="2">
    <source>
        <dbReference type="EMBL" id="PWZ41447.1"/>
    </source>
</evidence>